<organism evidence="13 14">
    <name type="scientific">Neorhizobium galegae bv. orientalis str. HAMBI 540</name>
    <dbReference type="NCBI Taxonomy" id="1028800"/>
    <lineage>
        <taxon>Bacteria</taxon>
        <taxon>Pseudomonadati</taxon>
        <taxon>Pseudomonadota</taxon>
        <taxon>Alphaproteobacteria</taxon>
        <taxon>Hyphomicrobiales</taxon>
        <taxon>Rhizobiaceae</taxon>
        <taxon>Rhizobium/Agrobacterium group</taxon>
        <taxon>Neorhizobium</taxon>
    </lineage>
</organism>
<keyword evidence="4 10" id="KW-0813">Transport</keyword>
<dbReference type="AlphaFoldDB" id="A0A068SUB8"/>
<comment type="similarity">
    <text evidence="3 10 11">Belongs to the ATPase epsilon chain family.</text>
</comment>
<keyword evidence="6 10" id="KW-0406">Ion transport</keyword>
<dbReference type="HAMAP" id="MF_00530">
    <property type="entry name" value="ATP_synth_epsil_bac"/>
    <property type="match status" value="1"/>
</dbReference>
<dbReference type="SUPFAM" id="SSF51344">
    <property type="entry name" value="Epsilon subunit of F1F0-ATP synthase N-terminal domain"/>
    <property type="match status" value="1"/>
</dbReference>
<dbReference type="RefSeq" id="WP_038590760.1">
    <property type="nucleotide sequence ID" value="NZ_HG938353.1"/>
</dbReference>
<evidence type="ECO:0000256" key="8">
    <source>
        <dbReference type="ARBA" id="ARBA00023196"/>
    </source>
</evidence>
<keyword evidence="9 10" id="KW-0066">ATP synthesis</keyword>
<evidence type="ECO:0000256" key="10">
    <source>
        <dbReference type="HAMAP-Rule" id="MF_00530"/>
    </source>
</evidence>
<accession>A0A068SUB8</accession>
<evidence type="ECO:0000313" key="13">
    <source>
        <dbReference type="EMBL" id="CDN49808.1"/>
    </source>
</evidence>
<evidence type="ECO:0000313" key="14">
    <source>
        <dbReference type="Proteomes" id="UP000028181"/>
    </source>
</evidence>
<dbReference type="GO" id="GO:0005524">
    <property type="term" value="F:ATP binding"/>
    <property type="evidence" value="ECO:0007669"/>
    <property type="project" value="UniProtKB-UniRule"/>
</dbReference>
<keyword evidence="5 10" id="KW-0375">Hydrogen ion transport</keyword>
<evidence type="ECO:0000256" key="2">
    <source>
        <dbReference type="ARBA" id="ARBA00004184"/>
    </source>
</evidence>
<dbReference type="NCBIfam" id="TIGR01216">
    <property type="entry name" value="ATP_synt_epsi"/>
    <property type="match status" value="1"/>
</dbReference>
<comment type="subunit">
    <text evidence="10 11">F-type ATPases have 2 components, CF(1) - the catalytic core - and CF(0) - the membrane proton channel. CF(1) has five subunits: alpha(3), beta(3), gamma(1), delta(1), epsilon(1). CF(0) has three main subunits: a, b and c.</text>
</comment>
<keyword evidence="14" id="KW-1185">Reference proteome</keyword>
<dbReference type="GO" id="GO:0045259">
    <property type="term" value="C:proton-transporting ATP synthase complex"/>
    <property type="evidence" value="ECO:0007669"/>
    <property type="project" value="UniProtKB-KW"/>
</dbReference>
<evidence type="ECO:0000256" key="3">
    <source>
        <dbReference type="ARBA" id="ARBA00005712"/>
    </source>
</evidence>
<dbReference type="InterPro" id="IPR036771">
    <property type="entry name" value="ATPsynth_dsu/esu_N"/>
</dbReference>
<name>A0A068SUB8_NEOGA</name>
<dbReference type="GO" id="GO:0046933">
    <property type="term" value="F:proton-transporting ATP synthase activity, rotational mechanism"/>
    <property type="evidence" value="ECO:0007669"/>
    <property type="project" value="UniProtKB-UniRule"/>
</dbReference>
<sequence>MAEAFNFELVSPERLLVSEKVTEVVIPATLGEMTVLANHAPTMTTIKPGVVSVKLASGQVTKYVVFGGFADILPTGCTLLAESAVPASELTHATLQKRIETTQAEINHAQNDEHKTKLEQFLAELTHLNGVVNPA</sequence>
<dbReference type="InterPro" id="IPR001469">
    <property type="entry name" value="ATP_synth_F1_dsu/esu"/>
</dbReference>
<dbReference type="EMBL" id="HG938353">
    <property type="protein sequence ID" value="CDN49808.1"/>
    <property type="molecule type" value="Genomic_DNA"/>
</dbReference>
<reference evidence="14" key="1">
    <citation type="journal article" date="2014" name="BMC Genomics">
        <title>Genome sequencing of two Neorhizobium galegae strains reveals a noeT gene responsible for the unusual acetylation of the nodulation factors.</title>
        <authorList>
            <person name="Osterman J."/>
            <person name="Marsh J."/>
            <person name="Laine P.K."/>
            <person name="Zeng Z."/>
            <person name="Alatalo E."/>
            <person name="Sullivan J.T."/>
            <person name="Young J.P."/>
            <person name="Thomas-Oates J."/>
            <person name="Paulin L."/>
            <person name="Lindstrom K."/>
        </authorList>
    </citation>
    <scope>NUCLEOTIDE SEQUENCE [LARGE SCALE GENOMIC DNA]</scope>
    <source>
        <strain evidence="14">HAMBI 540</strain>
    </source>
</reference>
<dbReference type="eggNOG" id="COG0355">
    <property type="taxonomic scope" value="Bacteria"/>
</dbReference>
<dbReference type="OrthoDB" id="9799969at2"/>
<dbReference type="Gene3D" id="2.60.15.10">
    <property type="entry name" value="F0F1 ATP synthase delta/epsilon subunit, N-terminal"/>
    <property type="match status" value="1"/>
</dbReference>
<proteinExistence type="inferred from homology"/>
<evidence type="ECO:0000259" key="12">
    <source>
        <dbReference type="Pfam" id="PF02823"/>
    </source>
</evidence>
<dbReference type="KEGG" id="ngg:RG540_CH36510"/>
<dbReference type="Pfam" id="PF02823">
    <property type="entry name" value="ATP-synt_DE_N"/>
    <property type="match status" value="1"/>
</dbReference>
<comment type="subcellular location">
    <subcellularLocation>
        <location evidence="10">Cell membrane</location>
        <topology evidence="10">Peripheral membrane protein</topology>
    </subcellularLocation>
    <subcellularLocation>
        <location evidence="2">Endomembrane system</location>
        <topology evidence="2">Peripheral membrane protein</topology>
    </subcellularLocation>
</comment>
<evidence type="ECO:0000256" key="6">
    <source>
        <dbReference type="ARBA" id="ARBA00023065"/>
    </source>
</evidence>
<dbReference type="CDD" id="cd12152">
    <property type="entry name" value="F1-ATPase_delta"/>
    <property type="match status" value="1"/>
</dbReference>
<dbReference type="GO" id="GO:0012505">
    <property type="term" value="C:endomembrane system"/>
    <property type="evidence" value="ECO:0007669"/>
    <property type="project" value="UniProtKB-SubCell"/>
</dbReference>
<evidence type="ECO:0000256" key="1">
    <source>
        <dbReference type="ARBA" id="ARBA00003543"/>
    </source>
</evidence>
<evidence type="ECO:0000256" key="5">
    <source>
        <dbReference type="ARBA" id="ARBA00022781"/>
    </source>
</evidence>
<dbReference type="InterPro" id="IPR020546">
    <property type="entry name" value="ATP_synth_F1_dsu/esu_N"/>
</dbReference>
<dbReference type="NCBIfam" id="NF001851">
    <property type="entry name" value="PRK00571.2-4"/>
    <property type="match status" value="1"/>
</dbReference>
<evidence type="ECO:0000256" key="4">
    <source>
        <dbReference type="ARBA" id="ARBA00022448"/>
    </source>
</evidence>
<dbReference type="PATRIC" id="fig|1028800.3.peg.3703"/>
<dbReference type="GeneID" id="24255703"/>
<evidence type="ECO:0000256" key="9">
    <source>
        <dbReference type="ARBA" id="ARBA00023310"/>
    </source>
</evidence>
<keyword evidence="8 10" id="KW-0139">CF(1)</keyword>
<dbReference type="PANTHER" id="PTHR13822">
    <property type="entry name" value="ATP SYNTHASE DELTA/EPSILON CHAIN"/>
    <property type="match status" value="1"/>
</dbReference>
<dbReference type="GO" id="GO:0005886">
    <property type="term" value="C:plasma membrane"/>
    <property type="evidence" value="ECO:0007669"/>
    <property type="project" value="UniProtKB-SubCell"/>
</dbReference>
<keyword evidence="10" id="KW-1003">Cell membrane</keyword>
<comment type="function">
    <text evidence="1 10">Produces ATP from ADP in the presence of a proton gradient across the membrane.</text>
</comment>
<keyword evidence="7 10" id="KW-0472">Membrane</keyword>
<evidence type="ECO:0000256" key="11">
    <source>
        <dbReference type="RuleBase" id="RU003656"/>
    </source>
</evidence>
<dbReference type="Proteomes" id="UP000028181">
    <property type="component" value="Chromosome I"/>
</dbReference>
<dbReference type="PANTHER" id="PTHR13822:SF10">
    <property type="entry name" value="ATP SYNTHASE EPSILON CHAIN, CHLOROPLASTIC"/>
    <property type="match status" value="1"/>
</dbReference>
<protein>
    <recommendedName>
        <fullName evidence="10">ATP synthase epsilon chain</fullName>
    </recommendedName>
    <alternativeName>
        <fullName evidence="10">ATP synthase F1 sector epsilon subunit</fullName>
    </alternativeName>
    <alternativeName>
        <fullName evidence="10">F-ATPase epsilon subunit</fullName>
    </alternativeName>
</protein>
<dbReference type="HOGENOM" id="CLU_084338_2_1_5"/>
<gene>
    <name evidence="10" type="primary">atpC</name>
    <name evidence="13" type="ORF">RG540_CH36510</name>
</gene>
<evidence type="ECO:0000256" key="7">
    <source>
        <dbReference type="ARBA" id="ARBA00023136"/>
    </source>
</evidence>
<feature type="domain" description="ATP synthase F1 complex delta/epsilon subunit N-terminal" evidence="12">
    <location>
        <begin position="5"/>
        <end position="84"/>
    </location>
</feature>